<feature type="domain" description="Glycosyl transferase family 1" evidence="1">
    <location>
        <begin position="199"/>
        <end position="346"/>
    </location>
</feature>
<evidence type="ECO:0000313" key="2">
    <source>
        <dbReference type="EMBL" id="RJG42470.1"/>
    </source>
</evidence>
<dbReference type="OrthoDB" id="9777346at2"/>
<gene>
    <name evidence="2" type="ORF">D1Z90_13440</name>
</gene>
<keyword evidence="2" id="KW-0808">Transferase</keyword>
<dbReference type="RefSeq" id="WP_119911292.1">
    <property type="nucleotide sequence ID" value="NZ_QZCH01000017.1"/>
</dbReference>
<proteinExistence type="predicted"/>
<dbReference type="GO" id="GO:1901135">
    <property type="term" value="P:carbohydrate derivative metabolic process"/>
    <property type="evidence" value="ECO:0007669"/>
    <property type="project" value="UniProtKB-ARBA"/>
</dbReference>
<reference evidence="2 3" key="1">
    <citation type="submission" date="2018-09" db="EMBL/GenBank/DDBJ databases">
        <authorList>
            <person name="Wang F."/>
        </authorList>
    </citation>
    <scope>NUCLEOTIDE SEQUENCE [LARGE SCALE GENOMIC DNA]</scope>
    <source>
        <strain evidence="2 3">PLHSC7-2</strain>
    </source>
</reference>
<comment type="caution">
    <text evidence="2">The sequence shown here is derived from an EMBL/GenBank/DDBJ whole genome shotgun (WGS) entry which is preliminary data.</text>
</comment>
<dbReference type="Pfam" id="PF00534">
    <property type="entry name" value="Glycos_transf_1"/>
    <property type="match status" value="1"/>
</dbReference>
<dbReference type="PANTHER" id="PTHR12526">
    <property type="entry name" value="GLYCOSYLTRANSFERASE"/>
    <property type="match status" value="1"/>
</dbReference>
<dbReference type="CDD" id="cd03801">
    <property type="entry name" value="GT4_PimA-like"/>
    <property type="match status" value="1"/>
</dbReference>
<evidence type="ECO:0000259" key="1">
    <source>
        <dbReference type="Pfam" id="PF00534"/>
    </source>
</evidence>
<evidence type="ECO:0000313" key="3">
    <source>
        <dbReference type="Proteomes" id="UP000283255"/>
    </source>
</evidence>
<sequence length="386" mass="42984">MNKQHLVVIDAIPFHGGSKVATATMLKLLGNTQRNITVLTSNPADWPVPNIDIMRLYVLPWFARQEQGLGYLMFQLWLAVYLMALRLIKGKIDIAVGASGPGVDMALYLVKGVMGFNIVQLVHGPVARSGMIKKALLKADKVFYLFSSHHTLCQALSMPVQADGARYLPDNFTPINNGLDVENWPTLSLKNSTDQNCHILWSASLLKWKGLDVFLQALPLVKAHKQAHVCYIKPSNTVLATTKAPLVMADVKWYKQPENLDEIRSKCNVFVSTSQQEPFGLAILEALAAGLCVVIPSDGSYWDKVLVDHINCIKYHPNSPQDLALRLSRLIKNPAQIQYFGEQGTEVAKQYQAHHQYKRVINHCDQLLRPEGCDVGAYIDEGTTSK</sequence>
<dbReference type="SUPFAM" id="SSF53756">
    <property type="entry name" value="UDP-Glycosyltransferase/glycogen phosphorylase"/>
    <property type="match status" value="1"/>
</dbReference>
<keyword evidence="3" id="KW-1185">Reference proteome</keyword>
<dbReference type="EMBL" id="QZCH01000017">
    <property type="protein sequence ID" value="RJG42470.1"/>
    <property type="molecule type" value="Genomic_DNA"/>
</dbReference>
<reference evidence="2 3" key="2">
    <citation type="submission" date="2019-01" db="EMBL/GenBank/DDBJ databases">
        <title>Motilimonas pumilus sp. nov., isolated from the gut of sea cucumber (Apostichopus japonicus).</title>
        <authorList>
            <person name="Wang F.-Q."/>
            <person name="Ren L.-H."/>
            <person name="Lin Y.-W."/>
            <person name="Sun G.-H."/>
            <person name="Du Z.-J."/>
            <person name="Zhao J.-X."/>
            <person name="Liu X.-J."/>
            <person name="Liu L.-J."/>
        </authorList>
    </citation>
    <scope>NUCLEOTIDE SEQUENCE [LARGE SCALE GENOMIC DNA]</scope>
    <source>
        <strain evidence="2 3">PLHSC7-2</strain>
    </source>
</reference>
<dbReference type="AlphaFoldDB" id="A0A418YD71"/>
<dbReference type="InterPro" id="IPR001296">
    <property type="entry name" value="Glyco_trans_1"/>
</dbReference>
<protein>
    <submittedName>
        <fullName evidence="2">Glycosyltransferase</fullName>
    </submittedName>
</protein>
<name>A0A418YD71_9GAMM</name>
<dbReference type="GO" id="GO:0016757">
    <property type="term" value="F:glycosyltransferase activity"/>
    <property type="evidence" value="ECO:0007669"/>
    <property type="project" value="InterPro"/>
</dbReference>
<dbReference type="Gene3D" id="3.40.50.2000">
    <property type="entry name" value="Glycogen Phosphorylase B"/>
    <property type="match status" value="2"/>
</dbReference>
<dbReference type="Proteomes" id="UP000283255">
    <property type="component" value="Unassembled WGS sequence"/>
</dbReference>
<organism evidence="2 3">
    <name type="scientific">Motilimonas pumila</name>
    <dbReference type="NCBI Taxonomy" id="2303987"/>
    <lineage>
        <taxon>Bacteria</taxon>
        <taxon>Pseudomonadati</taxon>
        <taxon>Pseudomonadota</taxon>
        <taxon>Gammaproteobacteria</taxon>
        <taxon>Alteromonadales</taxon>
        <taxon>Alteromonadales genera incertae sedis</taxon>
        <taxon>Motilimonas</taxon>
    </lineage>
</organism>
<accession>A0A418YD71</accession>